<keyword evidence="4" id="KW-1185">Reference proteome</keyword>
<dbReference type="AlphaFoldDB" id="A0A0E0MFA9"/>
<dbReference type="Gramene" id="OPUNC11G10980.1">
    <property type="protein sequence ID" value="OPUNC11G10980.1"/>
    <property type="gene ID" value="OPUNC11G10980"/>
</dbReference>
<sequence length="587" mass="65300">MAPDLDDDLIRALRLHRDGRRDEALSRAMDLAIQHKRSSPLALNLSGDLNMVAHRWNRRRGADDKALAGRQAKFAATCYKMSLDVVPDCVETFAAYGEALVGMGMWKPAWDAFMRAAAIAHPADPAAHRLGGYGRSTGLIRWERVEMAKAKLRRAIDCYSNARCEDAVAEVLATVEHRGAASASIVGAGAMPPGLPRGRGGATATPPAAATSTPTPRHKTLRRALAMMDTAARTFDRSLVVALFRAKLLACLHDYDAAETECCRALAMDNPDDPAAHDIPLGSVFGEEYDDRVSSLREQLSDHHKKLVLLAVHDWASMESEKQAQMLCISIDELREHYIKIDHIAANTVSEAWRFSKAHGSWCFWICPRSSGQCAGKKFLDTASLLEHLRNKHPDELWGKLQTFLDPKLCEKCKTENASQDGYSCHDEVLQFQSIDGMIELVLNLPPGGMKAEPLSEMRKRKCSELAEILDRIKKKLRACPKDLSSSEFDQARSEMQDLWLKFTELSVFDYREAVVPLARMYQWKELKKRISEDGSIVAWSIDDIFGLVPDASEEKHVSAEHGSLDEKVGHQTGENKVTNNSENLKA</sequence>
<dbReference type="EnsemblPlants" id="OPUNC11G10980.1">
    <property type="protein sequence ID" value="OPUNC11G10980.1"/>
    <property type="gene ID" value="OPUNC11G10980"/>
</dbReference>
<evidence type="ECO:0000313" key="3">
    <source>
        <dbReference type="EnsemblPlants" id="OPUNC11G10980.1"/>
    </source>
</evidence>
<feature type="domain" description="DUF629" evidence="2">
    <location>
        <begin position="315"/>
        <end position="403"/>
    </location>
</feature>
<feature type="compositionally biased region" description="Polar residues" evidence="1">
    <location>
        <begin position="573"/>
        <end position="587"/>
    </location>
</feature>
<name>A0A0E0MFA9_ORYPU</name>
<reference evidence="3" key="1">
    <citation type="submission" date="2015-04" db="UniProtKB">
        <authorList>
            <consortium name="EnsemblPlants"/>
        </authorList>
    </citation>
    <scope>IDENTIFICATION</scope>
</reference>
<organism evidence="3">
    <name type="scientific">Oryza punctata</name>
    <name type="common">Red rice</name>
    <dbReference type="NCBI Taxonomy" id="4537"/>
    <lineage>
        <taxon>Eukaryota</taxon>
        <taxon>Viridiplantae</taxon>
        <taxon>Streptophyta</taxon>
        <taxon>Embryophyta</taxon>
        <taxon>Tracheophyta</taxon>
        <taxon>Spermatophyta</taxon>
        <taxon>Magnoliopsida</taxon>
        <taxon>Liliopsida</taxon>
        <taxon>Poales</taxon>
        <taxon>Poaceae</taxon>
        <taxon>BOP clade</taxon>
        <taxon>Oryzoideae</taxon>
        <taxon>Oryzeae</taxon>
        <taxon>Oryzinae</taxon>
        <taxon>Oryza</taxon>
    </lineage>
</organism>
<evidence type="ECO:0000259" key="2">
    <source>
        <dbReference type="Pfam" id="PF04780"/>
    </source>
</evidence>
<dbReference type="HOGENOM" id="CLU_016520_0_0_1"/>
<dbReference type="Proteomes" id="UP000026962">
    <property type="component" value="Chromosome 11"/>
</dbReference>
<dbReference type="OMA" id="ICPRSSG"/>
<dbReference type="InterPro" id="IPR006865">
    <property type="entry name" value="DUF629"/>
</dbReference>
<accession>A0A0E0MFA9</accession>
<dbReference type="Pfam" id="PF04780">
    <property type="entry name" value="DUF629"/>
    <property type="match status" value="1"/>
</dbReference>
<feature type="region of interest" description="Disordered" evidence="1">
    <location>
        <begin position="557"/>
        <end position="587"/>
    </location>
</feature>
<feature type="compositionally biased region" description="Low complexity" evidence="1">
    <location>
        <begin position="202"/>
        <end position="215"/>
    </location>
</feature>
<reference evidence="3" key="2">
    <citation type="submission" date="2018-05" db="EMBL/GenBank/DDBJ databases">
        <title>OpunRS2 (Oryza punctata Reference Sequence Version 2).</title>
        <authorList>
            <person name="Zhang J."/>
            <person name="Kudrna D."/>
            <person name="Lee S."/>
            <person name="Talag J."/>
            <person name="Welchert J."/>
            <person name="Wing R.A."/>
        </authorList>
    </citation>
    <scope>NUCLEOTIDE SEQUENCE [LARGE SCALE GENOMIC DNA]</scope>
</reference>
<dbReference type="PANTHER" id="PTHR34465">
    <property type="entry name" value="CARBOXYL-TERMINAL HYDROLASE-LIKE PROTEIN, PUTATIVE (DUF627 AND DUF629)-RELATED"/>
    <property type="match status" value="1"/>
</dbReference>
<dbReference type="SUPFAM" id="SSF48452">
    <property type="entry name" value="TPR-like"/>
    <property type="match status" value="1"/>
</dbReference>
<feature type="compositionally biased region" description="Basic and acidic residues" evidence="1">
    <location>
        <begin position="557"/>
        <end position="570"/>
    </location>
</feature>
<proteinExistence type="predicted"/>
<dbReference type="eggNOG" id="ENOG502S3ZV">
    <property type="taxonomic scope" value="Eukaryota"/>
</dbReference>
<dbReference type="InterPro" id="IPR011990">
    <property type="entry name" value="TPR-like_helical_dom_sf"/>
</dbReference>
<protein>
    <recommendedName>
        <fullName evidence="2">DUF629 domain-containing protein</fullName>
    </recommendedName>
</protein>
<evidence type="ECO:0000256" key="1">
    <source>
        <dbReference type="SAM" id="MobiDB-lite"/>
    </source>
</evidence>
<dbReference type="PANTHER" id="PTHR34465:SF5">
    <property type="entry name" value="OS11G0598900 PROTEIN"/>
    <property type="match status" value="1"/>
</dbReference>
<dbReference type="Gene3D" id="1.25.40.10">
    <property type="entry name" value="Tetratricopeptide repeat domain"/>
    <property type="match status" value="1"/>
</dbReference>
<evidence type="ECO:0000313" key="4">
    <source>
        <dbReference type="Proteomes" id="UP000026962"/>
    </source>
</evidence>
<feature type="region of interest" description="Disordered" evidence="1">
    <location>
        <begin position="192"/>
        <end position="218"/>
    </location>
</feature>